<dbReference type="PROSITE" id="PS51273">
    <property type="entry name" value="GATASE_TYPE_1"/>
    <property type="match status" value="1"/>
</dbReference>
<dbReference type="eggNOG" id="COG0518">
    <property type="taxonomic scope" value="Bacteria"/>
</dbReference>
<accession>D4ZL99</accession>
<dbReference type="CDD" id="cd01741">
    <property type="entry name" value="GATase1_1"/>
    <property type="match status" value="1"/>
</dbReference>
<dbReference type="InterPro" id="IPR044992">
    <property type="entry name" value="ChyE-like"/>
</dbReference>
<dbReference type="HOGENOM" id="CLU_054974_0_2_6"/>
<dbReference type="Pfam" id="PF00117">
    <property type="entry name" value="GATase"/>
    <property type="match status" value="1"/>
</dbReference>
<evidence type="ECO:0000313" key="2">
    <source>
        <dbReference type="EMBL" id="BAJ02448.1"/>
    </source>
</evidence>
<dbReference type="PANTHER" id="PTHR42695:SF5">
    <property type="entry name" value="GLUTAMINE AMIDOTRANSFERASE YLR126C-RELATED"/>
    <property type="match status" value="1"/>
</dbReference>
<dbReference type="InterPro" id="IPR017926">
    <property type="entry name" value="GATASE"/>
</dbReference>
<dbReference type="MEROPS" id="C26.A05"/>
<dbReference type="PANTHER" id="PTHR42695">
    <property type="entry name" value="GLUTAMINE AMIDOTRANSFERASE YLR126C-RELATED"/>
    <property type="match status" value="1"/>
</dbReference>
<name>D4ZL99_SHEVD</name>
<organism evidence="2 3">
    <name type="scientific">Shewanella violacea (strain JCM 10179 / CIP 106290 / LMG 19151 / DSS12)</name>
    <dbReference type="NCBI Taxonomy" id="637905"/>
    <lineage>
        <taxon>Bacteria</taxon>
        <taxon>Pseudomonadati</taxon>
        <taxon>Pseudomonadota</taxon>
        <taxon>Gammaproteobacteria</taxon>
        <taxon>Alteromonadales</taxon>
        <taxon>Shewanellaceae</taxon>
        <taxon>Shewanella</taxon>
    </lineage>
</organism>
<dbReference type="KEGG" id="svo:SVI_2477"/>
<dbReference type="SUPFAM" id="SSF52317">
    <property type="entry name" value="Class I glutamine amidotransferase-like"/>
    <property type="match status" value="1"/>
</dbReference>
<keyword evidence="2" id="KW-0808">Transferase</keyword>
<gene>
    <name evidence="2" type="ordered locus">SVI_2477</name>
</gene>
<dbReference type="Proteomes" id="UP000002350">
    <property type="component" value="Chromosome"/>
</dbReference>
<dbReference type="RefSeq" id="WP_013051752.1">
    <property type="nucleotide sequence ID" value="NC_014012.1"/>
</dbReference>
<dbReference type="OrthoDB" id="9813383at2"/>
<sequence>MIIGILQCDDVTEELQQSYGNYPQMFTQLFAALEKDLKFNVYCVTEGQYPLSIHECDAYILTGSRFGVNDVHEWISKLEGFVLELYQANKKLIGICFGHQMIVKALGGVVETSSKGWGLGVSTTQVKVVQQWMHQGQNEISLVVSHQDQVKLLPQGSKILASSDFCPFYMIQINGHFLGIQGHPEFSKDYSYDFMQAKRASIPRKCIQAGIASLASNIDDRLVARWLINFIKQAI</sequence>
<protein>
    <submittedName>
        <fullName evidence="2">Glutamine amidotransferase class-I domain protein</fullName>
    </submittedName>
</protein>
<proteinExistence type="predicted"/>
<reference evidence="3" key="1">
    <citation type="journal article" date="2010" name="Mol. Biosyst.">
        <title>Complete genome sequence and comparative analysis of Shewanella violacea, a psychrophilic and piezophilic bacterium from deep sea floor sediments.</title>
        <authorList>
            <person name="Aono E."/>
            <person name="Baba T."/>
            <person name="Ara T."/>
            <person name="Nishi T."/>
            <person name="Nakamichi T."/>
            <person name="Inamoto E."/>
            <person name="Toyonaga H."/>
            <person name="Hasegawa M."/>
            <person name="Takai Y."/>
            <person name="Okumura Y."/>
            <person name="Baba M."/>
            <person name="Tomita M."/>
            <person name="Kato C."/>
            <person name="Oshima T."/>
            <person name="Nakasone K."/>
            <person name="Mori H."/>
        </authorList>
    </citation>
    <scope>NUCLEOTIDE SEQUENCE [LARGE SCALE GENOMIC DNA]</scope>
    <source>
        <strain evidence="3">JCM 10179 / CIP 106290 / LMG 19151 / DSS12</strain>
    </source>
</reference>
<evidence type="ECO:0000313" key="3">
    <source>
        <dbReference type="Proteomes" id="UP000002350"/>
    </source>
</evidence>
<dbReference type="AlphaFoldDB" id="D4ZL99"/>
<feature type="domain" description="Glutamine amidotransferase" evidence="1">
    <location>
        <begin position="57"/>
        <end position="188"/>
    </location>
</feature>
<dbReference type="InterPro" id="IPR029062">
    <property type="entry name" value="Class_I_gatase-like"/>
</dbReference>
<dbReference type="STRING" id="637905.SVI_2477"/>
<dbReference type="GO" id="GO:0016740">
    <property type="term" value="F:transferase activity"/>
    <property type="evidence" value="ECO:0007669"/>
    <property type="project" value="UniProtKB-KW"/>
</dbReference>
<dbReference type="Gene3D" id="3.40.50.880">
    <property type="match status" value="1"/>
</dbReference>
<keyword evidence="3" id="KW-1185">Reference proteome</keyword>
<dbReference type="EMBL" id="AP011177">
    <property type="protein sequence ID" value="BAJ02448.1"/>
    <property type="molecule type" value="Genomic_DNA"/>
</dbReference>
<dbReference type="GO" id="GO:0005829">
    <property type="term" value="C:cytosol"/>
    <property type="evidence" value="ECO:0007669"/>
    <property type="project" value="TreeGrafter"/>
</dbReference>
<evidence type="ECO:0000259" key="1">
    <source>
        <dbReference type="Pfam" id="PF00117"/>
    </source>
</evidence>
<keyword evidence="2" id="KW-0315">Glutamine amidotransferase</keyword>